<proteinExistence type="predicted"/>
<comment type="caution">
    <text evidence="1">The sequence shown here is derived from an EMBL/GenBank/DDBJ whole genome shotgun (WGS) entry which is preliminary data.</text>
</comment>
<reference evidence="1 2" key="1">
    <citation type="submission" date="2024-09" db="EMBL/GenBank/DDBJ databases">
        <authorList>
            <person name="Sun Q."/>
            <person name="Mori K."/>
        </authorList>
    </citation>
    <scope>NUCLEOTIDE SEQUENCE [LARGE SCALE GENOMIC DNA]</scope>
    <source>
        <strain evidence="1 2">CCM 4839</strain>
    </source>
</reference>
<accession>A0ABV6JB75</accession>
<dbReference type="EMBL" id="JBHLVF010000031">
    <property type="protein sequence ID" value="MFC0393135.1"/>
    <property type="molecule type" value="Genomic_DNA"/>
</dbReference>
<evidence type="ECO:0000313" key="2">
    <source>
        <dbReference type="Proteomes" id="UP001589818"/>
    </source>
</evidence>
<dbReference type="RefSeq" id="WP_204822679.1">
    <property type="nucleotide sequence ID" value="NZ_JANHOF010000002.1"/>
</dbReference>
<sequence>MMNVAPDNRNVYETMEIEKDILYFKIGKLGLVSFHGRNYNIKKKLSKEQLYHYIAGGQFAKVSSNCYVNVSKIISVKEGLVRFDCGRPETKYVHVSKWRQSHVKHLLSGRNPAAM</sequence>
<keyword evidence="2" id="KW-1185">Reference proteome</keyword>
<name>A0ABV6JB75_9BACL</name>
<gene>
    <name evidence="1" type="ORF">ACFFJ8_17360</name>
</gene>
<dbReference type="Proteomes" id="UP001589818">
    <property type="component" value="Unassembled WGS sequence"/>
</dbReference>
<protein>
    <recommendedName>
        <fullName evidence="3">HTH LytTR-type domain-containing protein</fullName>
    </recommendedName>
</protein>
<evidence type="ECO:0008006" key="3">
    <source>
        <dbReference type="Google" id="ProtNLM"/>
    </source>
</evidence>
<organism evidence="1 2">
    <name type="scientific">Paenibacillus mendelii</name>
    <dbReference type="NCBI Taxonomy" id="206163"/>
    <lineage>
        <taxon>Bacteria</taxon>
        <taxon>Bacillati</taxon>
        <taxon>Bacillota</taxon>
        <taxon>Bacilli</taxon>
        <taxon>Bacillales</taxon>
        <taxon>Paenibacillaceae</taxon>
        <taxon>Paenibacillus</taxon>
    </lineage>
</organism>
<evidence type="ECO:0000313" key="1">
    <source>
        <dbReference type="EMBL" id="MFC0393135.1"/>
    </source>
</evidence>